<dbReference type="AlphaFoldDB" id="A0A1D3L3G7"/>
<evidence type="ECO:0000313" key="3">
    <source>
        <dbReference type="EMBL" id="SCG86010.1"/>
    </source>
</evidence>
<keyword evidence="1" id="KW-0472">Membrane</keyword>
<feature type="transmembrane region" description="Helical" evidence="1">
    <location>
        <begin position="47"/>
        <end position="66"/>
    </location>
</feature>
<feature type="transmembrane region" description="Helical" evidence="1">
    <location>
        <begin position="86"/>
        <end position="110"/>
    </location>
</feature>
<feature type="transmembrane region" description="Helical" evidence="1">
    <location>
        <begin position="281"/>
        <end position="306"/>
    </location>
</feature>
<evidence type="ECO:0000313" key="4">
    <source>
        <dbReference type="Proteomes" id="UP000094707"/>
    </source>
</evidence>
<keyword evidence="1" id="KW-1133">Transmembrane helix</keyword>
<feature type="transmembrane region" description="Helical" evidence="1">
    <location>
        <begin position="167"/>
        <end position="197"/>
    </location>
</feature>
<accession>A0A1D3L3G7</accession>
<dbReference type="RefSeq" id="WP_071907118.1">
    <property type="nucleotide sequence ID" value="NZ_LT607756.1"/>
</dbReference>
<feature type="transmembrane region" description="Helical" evidence="1">
    <location>
        <begin position="437"/>
        <end position="458"/>
    </location>
</feature>
<dbReference type="InterPro" id="IPR038731">
    <property type="entry name" value="RgtA/B/C-like"/>
</dbReference>
<feature type="transmembrane region" description="Helical" evidence="1">
    <location>
        <begin position="209"/>
        <end position="228"/>
    </location>
</feature>
<feature type="domain" description="Glycosyltransferase RgtA/B/C/D-like" evidence="2">
    <location>
        <begin position="70"/>
        <end position="226"/>
    </location>
</feature>
<keyword evidence="4" id="KW-1185">Reference proteome</keyword>
<evidence type="ECO:0000256" key="1">
    <source>
        <dbReference type="SAM" id="Phobius"/>
    </source>
</evidence>
<proteinExistence type="predicted"/>
<dbReference type="EMBL" id="LT607756">
    <property type="protein sequence ID" value="SCG86010.1"/>
    <property type="molecule type" value="Genomic_DNA"/>
</dbReference>
<keyword evidence="1" id="KW-0812">Transmembrane</keyword>
<dbReference type="Proteomes" id="UP000094707">
    <property type="component" value="Chromosome I"/>
</dbReference>
<dbReference type="STRING" id="118062.MCBB_1454"/>
<evidence type="ECO:0000259" key="2">
    <source>
        <dbReference type="Pfam" id="PF13231"/>
    </source>
</evidence>
<organism evidence="3 4">
    <name type="scientific">Methanobacterium congolense</name>
    <dbReference type="NCBI Taxonomy" id="118062"/>
    <lineage>
        <taxon>Archaea</taxon>
        <taxon>Methanobacteriati</taxon>
        <taxon>Methanobacteriota</taxon>
        <taxon>Methanomada group</taxon>
        <taxon>Methanobacteria</taxon>
        <taxon>Methanobacteriales</taxon>
        <taxon>Methanobacteriaceae</taxon>
        <taxon>Methanobacterium</taxon>
    </lineage>
</organism>
<reference evidence="3 4" key="1">
    <citation type="submission" date="2016-08" db="EMBL/GenBank/DDBJ databases">
        <authorList>
            <person name="Seilhamer J.J."/>
        </authorList>
    </citation>
    <scope>NUCLEOTIDE SEQUENCE [LARGE SCALE GENOMIC DNA]</scope>
    <source>
        <strain evidence="3">Buetzberg</strain>
    </source>
</reference>
<gene>
    <name evidence="3" type="ORF">MCBB_1454</name>
</gene>
<dbReference type="GeneID" id="30412295"/>
<dbReference type="KEGG" id="mcub:MCBB_1454"/>
<feature type="transmembrane region" description="Helical" evidence="1">
    <location>
        <begin position="382"/>
        <end position="400"/>
    </location>
</feature>
<sequence>MKDLSWSKFLKLLNESSFLFTLILLIIITVAVTAYKIKIQMEIGLMWDAFSFLTNAQFFAGHGFHIELIRPVFLSFVSSLLFRMGYVSTVTISIVDGAFFVLGVIGLFLLLKQRFNDLQSLLGSLIFISFPVVLLWVGVGYTDIASTSLSIWALYFTVLAVKKNPKFFYSVFPLLMLTFLTRFPAAITIFPILFYVLINRSYIKNLKEISIGIGISLIIITPVLIFWYKMMGNPFLPVLGTYSATRGSSVNWFSYNLDPFYYVKNAFYCFLNMNFLNNPSLSVFISFILLEIVIIYSIVMGLVIYLHKISRIKRNGLKNSENPLKSIKTKIKGLMLFALALIFIFSINKVNYLLSDVLFIILMYFVYKILKNDELKFLDIDFLVLTWLISYLIFSSVFQIKVCRYFIPMAPAVAYFMTLGITEFFSKINFKIKKTHLSSILTLALMVVFSVFTGAYLYHIGHDPLANGSNFNLSHGKFEITSEHYDGELYYETYNTTELKTVSNWLESYDPNYKSKIIYSDYFGPHLSWYLKTHVRVIMINDTGDYLNNELKNQKADYYISMLYKIKLKDYSKIKIFPTKFGDITVYKRLDE</sequence>
<feature type="transmembrane region" description="Helical" evidence="1">
    <location>
        <begin position="406"/>
        <end position="425"/>
    </location>
</feature>
<feature type="transmembrane region" description="Helical" evidence="1">
    <location>
        <begin position="16"/>
        <end position="35"/>
    </location>
</feature>
<name>A0A1D3L3G7_9EURY</name>
<feature type="transmembrane region" description="Helical" evidence="1">
    <location>
        <begin position="327"/>
        <end position="346"/>
    </location>
</feature>
<protein>
    <recommendedName>
        <fullName evidence="2">Glycosyltransferase RgtA/B/C/D-like domain-containing protein</fullName>
    </recommendedName>
</protein>
<dbReference type="Pfam" id="PF13231">
    <property type="entry name" value="PMT_2"/>
    <property type="match status" value="1"/>
</dbReference>
<dbReference type="OrthoDB" id="71427at2157"/>
<feature type="transmembrane region" description="Helical" evidence="1">
    <location>
        <begin position="122"/>
        <end position="155"/>
    </location>
</feature>